<gene>
    <name evidence="5" type="ORF">F1559_003596</name>
</gene>
<organism evidence="5 6">
    <name type="scientific">Cyanidiococcus yangmingshanensis</name>
    <dbReference type="NCBI Taxonomy" id="2690220"/>
    <lineage>
        <taxon>Eukaryota</taxon>
        <taxon>Rhodophyta</taxon>
        <taxon>Bangiophyceae</taxon>
        <taxon>Cyanidiales</taxon>
        <taxon>Cyanidiaceae</taxon>
        <taxon>Cyanidiococcus</taxon>
    </lineage>
</organism>
<evidence type="ECO:0000313" key="6">
    <source>
        <dbReference type="Proteomes" id="UP000530660"/>
    </source>
</evidence>
<evidence type="ECO:0000259" key="4">
    <source>
        <dbReference type="Pfam" id="PF03177"/>
    </source>
</evidence>
<dbReference type="InterPro" id="IPR007187">
    <property type="entry name" value="Nucleoporin_Nup133/Nup155_C"/>
</dbReference>
<reference evidence="5 6" key="1">
    <citation type="journal article" date="2020" name="J. Phycol.">
        <title>Comparative genome analysis reveals Cyanidiococcus gen. nov., a new extremophilic red algal genus sister to Cyanidioschyzon (Cyanidioschyzonaceae, Rhodophyta).</title>
        <authorList>
            <person name="Liu S.-L."/>
            <person name="Chiang Y.-R."/>
            <person name="Yoon H.S."/>
            <person name="Fu H.-Y."/>
        </authorList>
    </citation>
    <scope>NUCLEOTIDE SEQUENCE [LARGE SCALE GENOMIC DNA]</scope>
    <source>
        <strain evidence="5 6">THAL066</strain>
    </source>
</reference>
<protein>
    <recommendedName>
        <fullName evidence="4">Nucleoporin Nup133/Nup155-like C-terminal domain-containing protein</fullName>
    </recommendedName>
</protein>
<proteinExistence type="predicted"/>
<dbReference type="Pfam" id="PF03177">
    <property type="entry name" value="Nucleoporin_C"/>
    <property type="match status" value="1"/>
</dbReference>
<name>A0A7J7IP13_9RHOD</name>
<dbReference type="OrthoDB" id="10522917at2759"/>
<evidence type="ECO:0000313" key="5">
    <source>
        <dbReference type="EMBL" id="KAF6004882.1"/>
    </source>
</evidence>
<dbReference type="GO" id="GO:0005635">
    <property type="term" value="C:nuclear envelope"/>
    <property type="evidence" value="ECO:0007669"/>
    <property type="project" value="UniProtKB-ARBA"/>
</dbReference>
<dbReference type="AlphaFoldDB" id="A0A7J7IP13"/>
<feature type="domain" description="Nucleoporin Nup133/Nup155-like C-terminal" evidence="4">
    <location>
        <begin position="836"/>
        <end position="958"/>
    </location>
</feature>
<comment type="caution">
    <text evidence="5">The sequence shown here is derived from an EMBL/GenBank/DDBJ whole genome shotgun (WGS) entry which is preliminary data.</text>
</comment>
<evidence type="ECO:0000256" key="1">
    <source>
        <dbReference type="ARBA" id="ARBA00004123"/>
    </source>
</evidence>
<dbReference type="EMBL" id="VWRR01000002">
    <property type="protein sequence ID" value="KAF6004882.1"/>
    <property type="molecule type" value="Genomic_DNA"/>
</dbReference>
<comment type="subcellular location">
    <subcellularLocation>
        <location evidence="1">Nucleus</location>
    </subcellularLocation>
</comment>
<keyword evidence="3" id="KW-0539">Nucleus</keyword>
<keyword evidence="2" id="KW-0813">Transport</keyword>
<keyword evidence="6" id="KW-1185">Reference proteome</keyword>
<dbReference type="Proteomes" id="UP000530660">
    <property type="component" value="Unassembled WGS sequence"/>
</dbReference>
<sequence>MESVYFRWQLPRQVEDAASAQPLERAQQLHSQTYVARLVQNKAASRQEVSLLVVAGSWLFLLRPPSYKSFIEPGDEESRQTGQTTCSKECVCVTRWRLPRQLRLWSCRRLGMAILPELSALQVTAIGSGIELDEERAERHTTRSVMRVLTTTLGLEATPATAAWRAANPLSDSSRDIPLEELLDSNEDPNQIMDIVALEREGHWALILGAEHLLVIDARSSVRVLRPCLDERLSKTSATLRRWFHQMRSWTRVPAPHTHLTDTAERYACTFGYGGCVQMRTKPSEFVLFILRQNQIETWRVTDSQVALLSVSSTVLDQLSSLVHVDRSDIIPLYLNAESGAKHSVLCVATFTTGDTSASDRGGVPAESARRRSPDDRRYFQLQLWAVPLRHGGDDELAWFLGEPAPLGEVAVASIETIFLNLSWALADGFVFVFDKLTRMLRWGSAVWGLRAFEQVHGETMLRSNPSDPDHEGLVCGFGAASKVGAICLYADGSVDQFMPPYPAPIGVQVDPGRAAAASPPAQQDRAWHALMTILILEAADESAASAASLRNARIIWDPLSFRAAVQRLHDMIMARDLVLISNAVSEEAALESQLIWLRRLCRFLLTHPSLAAPTETNELLWNSLQKTDRIGLTQSIYSLYIALALRRMLNAKPSASWSALSRHALHESLIDKMPSEAVPASLSALHNLYSDQRARYLASETDIFLEFLSLNLEAAYYAAGLVLNGVCAARAELPELIALERAACPWLHGPKAPLSLLLQALTEDLPGYLAQQKHSQSPESLQILYEVVKSRLELERTQEGTGDMVGSTALDLLERLRLAGLCAEAARLAREYGVFEILMRIAQEAESTHEDPEWAAEFLDTCFAELGQPFAWYAFDWWFERQNYVALFARKSSLLRDWLLERHHDEWIWLHYIADENYAGAAAALLKAEAECTTNVQDAIFYLSTAIVCCRLAGSSDPSLEAEARLRLQRARAYKRLELAQFRSFEELVSWFKETGAYAPLPDLALNALLLLQVADTEHVDSESGVAVLDALVHREWYLWQRLVGGASQMNDIEKESLLGQTALHHVLQQRPEFTRNRFAVDRLCVAYPSAARYLRQCFTLSAKPPSEKEN</sequence>
<evidence type="ECO:0000256" key="3">
    <source>
        <dbReference type="ARBA" id="ARBA00023242"/>
    </source>
</evidence>
<evidence type="ECO:0000256" key="2">
    <source>
        <dbReference type="ARBA" id="ARBA00022448"/>
    </source>
</evidence>
<accession>A0A7J7IP13</accession>